<evidence type="ECO:0000259" key="4">
    <source>
        <dbReference type="PROSITE" id="PS50930"/>
    </source>
</evidence>
<dbReference type="GO" id="GO:0032993">
    <property type="term" value="C:protein-DNA complex"/>
    <property type="evidence" value="ECO:0007669"/>
    <property type="project" value="TreeGrafter"/>
</dbReference>
<dbReference type="EMBL" id="VTWS01000003">
    <property type="protein sequence ID" value="KAA9353560.1"/>
    <property type="molecule type" value="Genomic_DNA"/>
</dbReference>
<evidence type="ECO:0000259" key="3">
    <source>
        <dbReference type="PROSITE" id="PS50110"/>
    </source>
</evidence>
<dbReference type="AlphaFoldDB" id="A0A5N1JIC2"/>
<dbReference type="GO" id="GO:0000976">
    <property type="term" value="F:transcription cis-regulatory region binding"/>
    <property type="evidence" value="ECO:0007669"/>
    <property type="project" value="TreeGrafter"/>
</dbReference>
<reference evidence="5 6" key="1">
    <citation type="submission" date="2019-09" db="EMBL/GenBank/DDBJ databases">
        <title>Genome Sequence of Larkinella sp MA1.</title>
        <authorList>
            <person name="Srinivasan S."/>
        </authorList>
    </citation>
    <scope>NUCLEOTIDE SEQUENCE [LARGE SCALE GENOMIC DNA]</scope>
    <source>
        <strain evidence="5 6">MA1</strain>
    </source>
</reference>
<name>A0A5N1JIC2_9BACT</name>
<protein>
    <submittedName>
        <fullName evidence="5">Response regulator transcription factor</fullName>
    </submittedName>
</protein>
<feature type="modified residue" description="4-aspartylphosphate" evidence="2">
    <location>
        <position position="58"/>
    </location>
</feature>
<organism evidence="5 6">
    <name type="scientific">Larkinella humicola</name>
    <dbReference type="NCBI Taxonomy" id="2607654"/>
    <lineage>
        <taxon>Bacteria</taxon>
        <taxon>Pseudomonadati</taxon>
        <taxon>Bacteroidota</taxon>
        <taxon>Cytophagia</taxon>
        <taxon>Cytophagales</taxon>
        <taxon>Spirosomataceae</taxon>
        <taxon>Larkinella</taxon>
    </lineage>
</organism>
<sequence length="238" mass="26793">MIMNLQKCLIVDDSAKAGTELRDYITQLPFFLPPDVCHSVTEALGLLRQKSYNLVCLDMHRPGLNGFDLIGSFSKHVPVIVTSTNAEYAVDSFDLGIVDYVLKPFTFLRFTRAINRALSVRLTPGSQTGYPFIFLKTGHTFQRFDYTDIDYVQAYGIYCKIAGQQKVVAVNDTISNLENVLPRQQFLRVHKSYIVNLSKITSYSYRSISVGSHQIPLGAAYRERFQGFLGLLGKKSDA</sequence>
<dbReference type="InterPro" id="IPR001789">
    <property type="entry name" value="Sig_transdc_resp-reg_receiver"/>
</dbReference>
<proteinExistence type="predicted"/>
<dbReference type="SMART" id="SM00850">
    <property type="entry name" value="LytTR"/>
    <property type="match status" value="1"/>
</dbReference>
<dbReference type="Proteomes" id="UP000326344">
    <property type="component" value="Unassembled WGS sequence"/>
</dbReference>
<feature type="domain" description="HTH LytTR-type" evidence="4">
    <location>
        <begin position="133"/>
        <end position="200"/>
    </location>
</feature>
<dbReference type="PROSITE" id="PS50110">
    <property type="entry name" value="RESPONSE_REGULATORY"/>
    <property type="match status" value="1"/>
</dbReference>
<dbReference type="GO" id="GO:0005829">
    <property type="term" value="C:cytosol"/>
    <property type="evidence" value="ECO:0007669"/>
    <property type="project" value="TreeGrafter"/>
</dbReference>
<comment type="caution">
    <text evidence="5">The sequence shown here is derived from an EMBL/GenBank/DDBJ whole genome shotgun (WGS) entry which is preliminary data.</text>
</comment>
<gene>
    <name evidence="5" type="ORF">F0P93_13020</name>
</gene>
<dbReference type="SMART" id="SM00448">
    <property type="entry name" value="REC"/>
    <property type="match status" value="1"/>
</dbReference>
<dbReference type="Pfam" id="PF00072">
    <property type="entry name" value="Response_reg"/>
    <property type="match status" value="1"/>
</dbReference>
<evidence type="ECO:0000313" key="5">
    <source>
        <dbReference type="EMBL" id="KAA9353560.1"/>
    </source>
</evidence>
<dbReference type="InterPro" id="IPR007492">
    <property type="entry name" value="LytTR_DNA-bd_dom"/>
</dbReference>
<dbReference type="Pfam" id="PF04397">
    <property type="entry name" value="LytTR"/>
    <property type="match status" value="1"/>
</dbReference>
<dbReference type="PANTHER" id="PTHR48111:SF17">
    <property type="entry name" value="TRANSCRIPTIONAL REGULATORY PROTEIN YPDB"/>
    <property type="match status" value="1"/>
</dbReference>
<accession>A0A5N1JIC2</accession>
<keyword evidence="1" id="KW-0238">DNA-binding</keyword>
<dbReference type="GO" id="GO:0006355">
    <property type="term" value="P:regulation of DNA-templated transcription"/>
    <property type="evidence" value="ECO:0007669"/>
    <property type="project" value="TreeGrafter"/>
</dbReference>
<keyword evidence="2" id="KW-0597">Phosphoprotein</keyword>
<dbReference type="PROSITE" id="PS50930">
    <property type="entry name" value="HTH_LYTTR"/>
    <property type="match status" value="1"/>
</dbReference>
<dbReference type="Gene3D" id="2.40.50.1020">
    <property type="entry name" value="LytTr DNA-binding domain"/>
    <property type="match status" value="1"/>
</dbReference>
<evidence type="ECO:0000256" key="1">
    <source>
        <dbReference type="ARBA" id="ARBA00023125"/>
    </source>
</evidence>
<evidence type="ECO:0000256" key="2">
    <source>
        <dbReference type="PROSITE-ProRule" id="PRU00169"/>
    </source>
</evidence>
<dbReference type="PANTHER" id="PTHR48111">
    <property type="entry name" value="REGULATOR OF RPOS"/>
    <property type="match status" value="1"/>
</dbReference>
<dbReference type="Gene3D" id="3.40.50.2300">
    <property type="match status" value="1"/>
</dbReference>
<keyword evidence="6" id="KW-1185">Reference proteome</keyword>
<feature type="domain" description="Response regulatory" evidence="3">
    <location>
        <begin position="7"/>
        <end position="118"/>
    </location>
</feature>
<dbReference type="SUPFAM" id="SSF52172">
    <property type="entry name" value="CheY-like"/>
    <property type="match status" value="1"/>
</dbReference>
<evidence type="ECO:0000313" key="6">
    <source>
        <dbReference type="Proteomes" id="UP000326344"/>
    </source>
</evidence>
<dbReference type="InterPro" id="IPR011006">
    <property type="entry name" value="CheY-like_superfamily"/>
</dbReference>
<dbReference type="InterPro" id="IPR039420">
    <property type="entry name" value="WalR-like"/>
</dbReference>
<dbReference type="GO" id="GO:0000156">
    <property type="term" value="F:phosphorelay response regulator activity"/>
    <property type="evidence" value="ECO:0007669"/>
    <property type="project" value="TreeGrafter"/>
</dbReference>